<dbReference type="InterPro" id="IPR008993">
    <property type="entry name" value="TIMP-like_OB-fold"/>
</dbReference>
<protein>
    <submittedName>
        <fullName evidence="1">Uncharacterized protein</fullName>
    </submittedName>
</protein>
<keyword evidence="2" id="KW-1185">Reference proteome</keyword>
<reference evidence="1 2" key="1">
    <citation type="submission" date="2019-07" db="EMBL/GenBank/DDBJ databases">
        <title>Whole genome shotgun sequence of Pseudoalteromonas espejiana NBRC 102222.</title>
        <authorList>
            <person name="Hosoyama A."/>
            <person name="Uohara A."/>
            <person name="Ohji S."/>
            <person name="Ichikawa N."/>
        </authorList>
    </citation>
    <scope>NUCLEOTIDE SEQUENCE [LARGE SCALE GENOMIC DNA]</scope>
    <source>
        <strain evidence="1 2">NBRC 102222</strain>
    </source>
</reference>
<gene>
    <name evidence="1" type="ORF">PES01_07520</name>
</gene>
<sequence>MKLEIVFDNDNRPYQKITLNNEKMIKGNQTKVIYSAMDRNGCNGMSFMLGKEYVAFTDSAGWITGYCGGTQAIWPNMKHSKEFLKTIQQLSPNKPIKRD</sequence>
<organism evidence="1 2">
    <name type="scientific">Pseudoalteromonas espejiana</name>
    <dbReference type="NCBI Taxonomy" id="28107"/>
    <lineage>
        <taxon>Bacteria</taxon>
        <taxon>Pseudomonadati</taxon>
        <taxon>Pseudomonadota</taxon>
        <taxon>Gammaproteobacteria</taxon>
        <taxon>Alteromonadales</taxon>
        <taxon>Pseudoalteromonadaceae</taxon>
        <taxon>Pseudoalteromonas</taxon>
    </lineage>
</organism>
<name>A0A510XTJ1_9GAMM</name>
<dbReference type="RefSeq" id="WP_245852059.1">
    <property type="nucleotide sequence ID" value="NZ_BJUM01000006.1"/>
</dbReference>
<evidence type="ECO:0000313" key="2">
    <source>
        <dbReference type="Proteomes" id="UP000321419"/>
    </source>
</evidence>
<proteinExistence type="predicted"/>
<comment type="caution">
    <text evidence="1">The sequence shown here is derived from an EMBL/GenBank/DDBJ whole genome shotgun (WGS) entry which is preliminary data.</text>
</comment>
<evidence type="ECO:0000313" key="1">
    <source>
        <dbReference type="EMBL" id="GEK53907.1"/>
    </source>
</evidence>
<dbReference type="Proteomes" id="UP000321419">
    <property type="component" value="Unassembled WGS sequence"/>
</dbReference>
<dbReference type="AlphaFoldDB" id="A0A510XTJ1"/>
<dbReference type="SUPFAM" id="SSF50242">
    <property type="entry name" value="TIMP-like"/>
    <property type="match status" value="1"/>
</dbReference>
<accession>A0A510XTJ1</accession>
<dbReference type="EMBL" id="BJUM01000006">
    <property type="protein sequence ID" value="GEK53907.1"/>
    <property type="molecule type" value="Genomic_DNA"/>
</dbReference>